<dbReference type="AlphaFoldDB" id="A0A516V709"/>
<reference evidence="5 6" key="1">
    <citation type="submission" date="2019-07" db="EMBL/GenBank/DDBJ databases">
        <title>Lysobacter weifangensis sp. nov., isolated from bensulfuron-methyl contaminated farmland soil.</title>
        <authorList>
            <person name="Zhao H."/>
        </authorList>
    </citation>
    <scope>NUCLEOTIDE SEQUENCE [LARGE SCALE GENOMIC DNA]</scope>
    <source>
        <strain evidence="5 6">CC-Bw-6</strain>
    </source>
</reference>
<dbReference type="PANTHER" id="PTHR30154">
    <property type="entry name" value="LEUCINE-RESPONSIVE REGULATORY PROTEIN"/>
    <property type="match status" value="1"/>
</dbReference>
<evidence type="ECO:0000313" key="6">
    <source>
        <dbReference type="Proteomes" id="UP000315891"/>
    </source>
</evidence>
<dbReference type="GO" id="GO:0043565">
    <property type="term" value="F:sequence-specific DNA binding"/>
    <property type="evidence" value="ECO:0007669"/>
    <property type="project" value="InterPro"/>
</dbReference>
<dbReference type="Pfam" id="PF01037">
    <property type="entry name" value="AsnC_trans_reg"/>
    <property type="match status" value="1"/>
</dbReference>
<dbReference type="Proteomes" id="UP000315891">
    <property type="component" value="Chromosome"/>
</dbReference>
<feature type="domain" description="HTH asnC-type" evidence="4">
    <location>
        <begin position="8"/>
        <end position="66"/>
    </location>
</feature>
<dbReference type="Gene3D" id="3.30.70.920">
    <property type="match status" value="1"/>
</dbReference>
<dbReference type="Gene3D" id="1.10.10.10">
    <property type="entry name" value="Winged helix-like DNA-binding domain superfamily/Winged helix DNA-binding domain"/>
    <property type="match status" value="1"/>
</dbReference>
<evidence type="ECO:0000256" key="2">
    <source>
        <dbReference type="ARBA" id="ARBA00023125"/>
    </source>
</evidence>
<dbReference type="OrthoDB" id="8590699at2"/>
<accession>A0A516V709</accession>
<evidence type="ECO:0000259" key="4">
    <source>
        <dbReference type="PROSITE" id="PS50956"/>
    </source>
</evidence>
<proteinExistence type="predicted"/>
<gene>
    <name evidence="5" type="ORF">FNZ56_10655</name>
</gene>
<name>A0A516V709_9GAMM</name>
<dbReference type="InterPro" id="IPR000485">
    <property type="entry name" value="AsnC-type_HTH_dom"/>
</dbReference>
<dbReference type="Pfam" id="PF13404">
    <property type="entry name" value="HTH_AsnC-type"/>
    <property type="match status" value="1"/>
</dbReference>
<dbReference type="SUPFAM" id="SSF54909">
    <property type="entry name" value="Dimeric alpha+beta barrel"/>
    <property type="match status" value="1"/>
</dbReference>
<keyword evidence="2" id="KW-0238">DNA-binding</keyword>
<keyword evidence="3" id="KW-0804">Transcription</keyword>
<evidence type="ECO:0000313" key="5">
    <source>
        <dbReference type="EMBL" id="QDQ74307.1"/>
    </source>
</evidence>
<organism evidence="5 6">
    <name type="scientific">Pseudoluteimonas lycopersici</name>
    <dbReference type="NCBI Taxonomy" id="1324796"/>
    <lineage>
        <taxon>Bacteria</taxon>
        <taxon>Pseudomonadati</taxon>
        <taxon>Pseudomonadota</taxon>
        <taxon>Gammaproteobacteria</taxon>
        <taxon>Lysobacterales</taxon>
        <taxon>Lysobacteraceae</taxon>
        <taxon>Pseudoluteimonas</taxon>
    </lineage>
</organism>
<evidence type="ECO:0000256" key="3">
    <source>
        <dbReference type="ARBA" id="ARBA00023163"/>
    </source>
</evidence>
<dbReference type="PROSITE" id="PS50956">
    <property type="entry name" value="HTH_ASNC_2"/>
    <property type="match status" value="1"/>
</dbReference>
<dbReference type="GO" id="GO:0005829">
    <property type="term" value="C:cytosol"/>
    <property type="evidence" value="ECO:0007669"/>
    <property type="project" value="TreeGrafter"/>
</dbReference>
<dbReference type="SMART" id="SM00344">
    <property type="entry name" value="HTH_ASNC"/>
    <property type="match status" value="1"/>
</dbReference>
<dbReference type="InterPro" id="IPR036390">
    <property type="entry name" value="WH_DNA-bd_sf"/>
</dbReference>
<dbReference type="InterPro" id="IPR019887">
    <property type="entry name" value="Tscrpt_reg_AsnC/Lrp_C"/>
</dbReference>
<protein>
    <submittedName>
        <fullName evidence="5">Lrp/AsnC family transcriptional regulator</fullName>
    </submittedName>
</protein>
<dbReference type="InterPro" id="IPR019888">
    <property type="entry name" value="Tscrpt_reg_AsnC-like"/>
</dbReference>
<dbReference type="InterPro" id="IPR036388">
    <property type="entry name" value="WH-like_DNA-bd_sf"/>
</dbReference>
<dbReference type="RefSeq" id="WP_143879816.1">
    <property type="nucleotide sequence ID" value="NZ_BAABLZ010000001.1"/>
</dbReference>
<dbReference type="SUPFAM" id="SSF46785">
    <property type="entry name" value="Winged helix' DNA-binding domain"/>
    <property type="match status" value="1"/>
</dbReference>
<evidence type="ECO:0000256" key="1">
    <source>
        <dbReference type="ARBA" id="ARBA00023015"/>
    </source>
</evidence>
<dbReference type="GO" id="GO:0043200">
    <property type="term" value="P:response to amino acid"/>
    <property type="evidence" value="ECO:0007669"/>
    <property type="project" value="TreeGrafter"/>
</dbReference>
<dbReference type="PRINTS" id="PR00033">
    <property type="entry name" value="HTHASNC"/>
</dbReference>
<sequence>MEHGPLSLDDFDHRLLALLQQDAGRTLASLGDAVGLSPSAVQRRIQRYRRSGLLRTLGVLDPNAIPSATLATVWVTMERDTQRIHAAFRSRMRAAPEVQQCYALAGEWDYLVILAASSVAHYREIAERLFVDEGNVKRYETRLVFDTVKLGLALPTRSAPRRRRR</sequence>
<keyword evidence="6" id="KW-1185">Reference proteome</keyword>
<keyword evidence="1" id="KW-0805">Transcription regulation</keyword>
<dbReference type="EMBL" id="CP041742">
    <property type="protein sequence ID" value="QDQ74307.1"/>
    <property type="molecule type" value="Genomic_DNA"/>
</dbReference>
<dbReference type="PANTHER" id="PTHR30154:SF34">
    <property type="entry name" value="TRANSCRIPTIONAL REGULATOR AZLB"/>
    <property type="match status" value="1"/>
</dbReference>
<dbReference type="InterPro" id="IPR011008">
    <property type="entry name" value="Dimeric_a/b-barrel"/>
</dbReference>